<feature type="transmembrane region" description="Helical" evidence="1">
    <location>
        <begin position="30"/>
        <end position="53"/>
    </location>
</feature>
<reference evidence="2 3" key="2">
    <citation type="journal article" date="2015" name="Stand. Genomic Sci.">
        <title>High quality draft genomic sequence of Arenimonas donghaensis DSM 18148(T).</title>
        <authorList>
            <person name="Chen F."/>
            <person name="Wang H."/>
            <person name="Cao Y."/>
            <person name="Li X."/>
            <person name="Wang G."/>
        </authorList>
    </citation>
    <scope>NUCLEOTIDE SEQUENCE [LARGE SCALE GENOMIC DNA]</scope>
    <source>
        <strain evidence="2 3">HO3-R19</strain>
    </source>
</reference>
<keyword evidence="3" id="KW-1185">Reference proteome</keyword>
<gene>
    <name evidence="2" type="ORF">N788_01720</name>
</gene>
<keyword evidence="1" id="KW-0472">Membrane</keyword>
<dbReference type="RefSeq" id="WP_034220298.1">
    <property type="nucleotide sequence ID" value="NZ_AVCJ01000001.1"/>
</dbReference>
<dbReference type="EMBL" id="AVCJ01000001">
    <property type="protein sequence ID" value="KFL37915.1"/>
    <property type="molecule type" value="Genomic_DNA"/>
</dbReference>
<evidence type="ECO:0008006" key="4">
    <source>
        <dbReference type="Google" id="ProtNLM"/>
    </source>
</evidence>
<reference evidence="3" key="1">
    <citation type="submission" date="2013-08" db="EMBL/GenBank/DDBJ databases">
        <title>Genome sequencing of Arenimonas donghaensis.</title>
        <authorList>
            <person name="Chen F."/>
            <person name="Wang G."/>
        </authorList>
    </citation>
    <scope>NUCLEOTIDE SEQUENCE [LARGE SCALE GENOMIC DNA]</scope>
    <source>
        <strain evidence="3">HO3-R19</strain>
    </source>
</reference>
<dbReference type="PATRIC" id="fig|1121014.3.peg.322"/>
<accession>A0A087MM12</accession>
<keyword evidence="1" id="KW-0812">Transmembrane</keyword>
<feature type="transmembrane region" description="Helical" evidence="1">
    <location>
        <begin position="93"/>
        <end position="111"/>
    </location>
</feature>
<evidence type="ECO:0000313" key="2">
    <source>
        <dbReference type="EMBL" id="KFL37915.1"/>
    </source>
</evidence>
<proteinExistence type="predicted"/>
<feature type="transmembrane region" description="Helical" evidence="1">
    <location>
        <begin position="60"/>
        <end position="81"/>
    </location>
</feature>
<name>A0A087MM12_9GAMM</name>
<sequence>MLTYALFAFAVAALGGLVLAAHVLRGKFAPWALSLLHAALGATGLVLLIMLLLQGPVAKPVLIGFGLLVLAALGGFFLAAYHQRKKLPPKPVVLIHAGVAVAGFLLLLAQVV</sequence>
<dbReference type="STRING" id="1121014.N788_01720"/>
<dbReference type="AlphaFoldDB" id="A0A087MM12"/>
<evidence type="ECO:0000313" key="3">
    <source>
        <dbReference type="Proteomes" id="UP000029085"/>
    </source>
</evidence>
<evidence type="ECO:0000256" key="1">
    <source>
        <dbReference type="SAM" id="Phobius"/>
    </source>
</evidence>
<comment type="caution">
    <text evidence="2">The sequence shown here is derived from an EMBL/GenBank/DDBJ whole genome shotgun (WGS) entry which is preliminary data.</text>
</comment>
<protein>
    <recommendedName>
        <fullName evidence="4">Cytochrome b561 domain-containing protein</fullName>
    </recommendedName>
</protein>
<dbReference type="Proteomes" id="UP000029085">
    <property type="component" value="Unassembled WGS sequence"/>
</dbReference>
<organism evidence="2 3">
    <name type="scientific">Arenimonas donghaensis DSM 18148 = HO3-R19</name>
    <dbReference type="NCBI Taxonomy" id="1121014"/>
    <lineage>
        <taxon>Bacteria</taxon>
        <taxon>Pseudomonadati</taxon>
        <taxon>Pseudomonadota</taxon>
        <taxon>Gammaproteobacteria</taxon>
        <taxon>Lysobacterales</taxon>
        <taxon>Lysobacteraceae</taxon>
        <taxon>Arenimonas</taxon>
    </lineage>
</organism>
<keyword evidence="1" id="KW-1133">Transmembrane helix</keyword>